<dbReference type="AlphaFoldDB" id="A0A835CZF5"/>
<keyword evidence="2" id="KW-0479">Metal-binding</keyword>
<dbReference type="PANTHER" id="PTHR47955:SF15">
    <property type="entry name" value="CYTOCHROME P450 71A2-LIKE"/>
    <property type="match status" value="1"/>
</dbReference>
<dbReference type="OMA" id="KMNNMKY"/>
<dbReference type="PRINTS" id="PR00463">
    <property type="entry name" value="EP450I"/>
</dbReference>
<keyword evidence="3" id="KW-0408">Iron</keyword>
<evidence type="ECO:0000256" key="3">
    <source>
        <dbReference type="ARBA" id="ARBA00023004"/>
    </source>
</evidence>
<dbReference type="InterPro" id="IPR001128">
    <property type="entry name" value="Cyt_P450"/>
</dbReference>
<keyword evidence="5" id="KW-1185">Reference proteome</keyword>
<dbReference type="SUPFAM" id="SSF48264">
    <property type="entry name" value="Cytochrome P450"/>
    <property type="match status" value="1"/>
</dbReference>
<sequence>MSLMLELLFHPSSFSLLLFFLILLVFRYNRPPNIKYNLPPSPWKLKIIGNMHQLGPSLHHTLKSLAQRHGLLMLVYLGSSPSLVVSSADVAREVMKTHDLIFSSRPKSSIAKRLLYDYNDIALVPYREYWRQMRRICILQLLSAKQVQSFQSVREEETALMIKKIEEQSGSSSSSSLNLCEILVSLTNNIICWVSFGRKYSGLENGRNVKEMIGEFLSLLGVFDFGDIIPS</sequence>
<dbReference type="Proteomes" id="UP000655225">
    <property type="component" value="Unassembled WGS sequence"/>
</dbReference>
<evidence type="ECO:0000313" key="4">
    <source>
        <dbReference type="EMBL" id="KAF8378202.1"/>
    </source>
</evidence>
<evidence type="ECO:0000256" key="2">
    <source>
        <dbReference type="ARBA" id="ARBA00022723"/>
    </source>
</evidence>
<accession>A0A835CZF5</accession>
<evidence type="ECO:0008006" key="6">
    <source>
        <dbReference type="Google" id="ProtNLM"/>
    </source>
</evidence>
<dbReference type="PANTHER" id="PTHR47955">
    <property type="entry name" value="CYTOCHROME P450 FAMILY 71 PROTEIN"/>
    <property type="match status" value="1"/>
</dbReference>
<evidence type="ECO:0000313" key="5">
    <source>
        <dbReference type="Proteomes" id="UP000655225"/>
    </source>
</evidence>
<evidence type="ECO:0000256" key="1">
    <source>
        <dbReference type="ARBA" id="ARBA00010617"/>
    </source>
</evidence>
<dbReference type="Gene3D" id="1.10.630.10">
    <property type="entry name" value="Cytochrome P450"/>
    <property type="match status" value="1"/>
</dbReference>
<dbReference type="GO" id="GO:0020037">
    <property type="term" value="F:heme binding"/>
    <property type="evidence" value="ECO:0007669"/>
    <property type="project" value="InterPro"/>
</dbReference>
<dbReference type="InterPro" id="IPR036396">
    <property type="entry name" value="Cyt_P450_sf"/>
</dbReference>
<dbReference type="GO" id="GO:0005506">
    <property type="term" value="F:iron ion binding"/>
    <property type="evidence" value="ECO:0007669"/>
    <property type="project" value="InterPro"/>
</dbReference>
<organism evidence="4 5">
    <name type="scientific">Tetracentron sinense</name>
    <name type="common">Spur-leaf</name>
    <dbReference type="NCBI Taxonomy" id="13715"/>
    <lineage>
        <taxon>Eukaryota</taxon>
        <taxon>Viridiplantae</taxon>
        <taxon>Streptophyta</taxon>
        <taxon>Embryophyta</taxon>
        <taxon>Tracheophyta</taxon>
        <taxon>Spermatophyta</taxon>
        <taxon>Magnoliopsida</taxon>
        <taxon>Trochodendrales</taxon>
        <taxon>Trochodendraceae</taxon>
        <taxon>Tetracentron</taxon>
    </lineage>
</organism>
<dbReference type="GO" id="GO:0016705">
    <property type="term" value="F:oxidoreductase activity, acting on paired donors, with incorporation or reduction of molecular oxygen"/>
    <property type="evidence" value="ECO:0007669"/>
    <property type="project" value="InterPro"/>
</dbReference>
<dbReference type="EMBL" id="JABCRI010000023">
    <property type="protein sequence ID" value="KAF8378202.1"/>
    <property type="molecule type" value="Genomic_DNA"/>
</dbReference>
<name>A0A835CZF5_TETSI</name>
<dbReference type="GO" id="GO:0004497">
    <property type="term" value="F:monooxygenase activity"/>
    <property type="evidence" value="ECO:0007669"/>
    <property type="project" value="InterPro"/>
</dbReference>
<protein>
    <recommendedName>
        <fullName evidence="6">Cytochrome P450</fullName>
    </recommendedName>
</protein>
<dbReference type="InterPro" id="IPR002401">
    <property type="entry name" value="Cyt_P450_E_grp-I"/>
</dbReference>
<dbReference type="Pfam" id="PF00067">
    <property type="entry name" value="p450"/>
    <property type="match status" value="1"/>
</dbReference>
<reference evidence="4 5" key="1">
    <citation type="submission" date="2020-04" db="EMBL/GenBank/DDBJ databases">
        <title>Plant Genome Project.</title>
        <authorList>
            <person name="Zhang R.-G."/>
        </authorList>
    </citation>
    <scope>NUCLEOTIDE SEQUENCE [LARGE SCALE GENOMIC DNA]</scope>
    <source>
        <strain evidence="4">YNK0</strain>
        <tissue evidence="4">Leaf</tissue>
    </source>
</reference>
<proteinExistence type="inferred from homology"/>
<dbReference type="OrthoDB" id="1470350at2759"/>
<gene>
    <name evidence="4" type="ORF">HHK36_029539</name>
</gene>
<comment type="similarity">
    <text evidence="1">Belongs to the cytochrome P450 family.</text>
</comment>
<comment type="caution">
    <text evidence="4">The sequence shown here is derived from an EMBL/GenBank/DDBJ whole genome shotgun (WGS) entry which is preliminary data.</text>
</comment>